<keyword evidence="2" id="KW-0547">Nucleotide-binding</keyword>
<protein>
    <recommendedName>
        <fullName evidence="4">AAA+ ATPase domain-containing protein</fullName>
    </recommendedName>
</protein>
<dbReference type="InterPro" id="IPR003593">
    <property type="entry name" value="AAA+_ATPase"/>
</dbReference>
<dbReference type="InterPro" id="IPR003959">
    <property type="entry name" value="ATPase_AAA_core"/>
</dbReference>
<dbReference type="GO" id="GO:0016887">
    <property type="term" value="F:ATP hydrolysis activity"/>
    <property type="evidence" value="ECO:0007669"/>
    <property type="project" value="InterPro"/>
</dbReference>
<sequence length="274" mass="31055">VSYKDIGGLAEEIQRIREMIEFPMKHPELFQRIGIDPPKGVLLFGPPGTGKTLLTRALAFETDAHFIRISGPEITSKFYGQSSQNLRNVFDDAKKNAPSIIVIDELDSIASKKEAVNDAMENRTVSQLLSLLDGFDDRGRVIVIGLTNKLELLEPALLSSGRFDKIIEFNLPDEKGREEIFRIHTKRMPLENIISIKELANRTQNFNGADISAVCKEASLFALRRYLPQNYLDSEIIDTEVLEQIEIIQNDFDRAIKIVSKNINLRLKLMENNK</sequence>
<evidence type="ECO:0000259" key="4">
    <source>
        <dbReference type="SMART" id="SM00382"/>
    </source>
</evidence>
<comment type="caution">
    <text evidence="5">The sequence shown here is derived from an EMBL/GenBank/DDBJ whole genome shotgun (WGS) entry which is preliminary data.</text>
</comment>
<dbReference type="Pfam" id="PF17862">
    <property type="entry name" value="AAA_lid_3"/>
    <property type="match status" value="1"/>
</dbReference>
<dbReference type="SUPFAM" id="SSF52540">
    <property type="entry name" value="P-loop containing nucleoside triphosphate hydrolases"/>
    <property type="match status" value="1"/>
</dbReference>
<feature type="non-terminal residue" evidence="5">
    <location>
        <position position="1"/>
    </location>
</feature>
<evidence type="ECO:0000256" key="1">
    <source>
        <dbReference type="ARBA" id="ARBA00006914"/>
    </source>
</evidence>
<organism evidence="5">
    <name type="scientific">marine sediment metagenome</name>
    <dbReference type="NCBI Taxonomy" id="412755"/>
    <lineage>
        <taxon>unclassified sequences</taxon>
        <taxon>metagenomes</taxon>
        <taxon>ecological metagenomes</taxon>
    </lineage>
</organism>
<proteinExistence type="inferred from homology"/>
<accession>X0TAW7</accession>
<gene>
    <name evidence="5" type="ORF">S01H1_31426</name>
</gene>
<evidence type="ECO:0000256" key="3">
    <source>
        <dbReference type="ARBA" id="ARBA00022840"/>
    </source>
</evidence>
<name>X0TAW7_9ZZZZ</name>
<dbReference type="SMART" id="SM00382">
    <property type="entry name" value="AAA"/>
    <property type="match status" value="1"/>
</dbReference>
<dbReference type="Pfam" id="PF00004">
    <property type="entry name" value="AAA"/>
    <property type="match status" value="1"/>
</dbReference>
<dbReference type="PANTHER" id="PTHR23073">
    <property type="entry name" value="26S PROTEASOME REGULATORY SUBUNIT"/>
    <property type="match status" value="1"/>
</dbReference>
<feature type="non-terminal residue" evidence="5">
    <location>
        <position position="274"/>
    </location>
</feature>
<dbReference type="Gene3D" id="3.40.50.300">
    <property type="entry name" value="P-loop containing nucleotide triphosphate hydrolases"/>
    <property type="match status" value="1"/>
</dbReference>
<comment type="similarity">
    <text evidence="1">Belongs to the AAA ATPase family.</text>
</comment>
<dbReference type="EMBL" id="BARS01019390">
    <property type="protein sequence ID" value="GAF90349.1"/>
    <property type="molecule type" value="Genomic_DNA"/>
</dbReference>
<evidence type="ECO:0000313" key="5">
    <source>
        <dbReference type="EMBL" id="GAF90349.1"/>
    </source>
</evidence>
<dbReference type="InterPro" id="IPR041569">
    <property type="entry name" value="AAA_lid_3"/>
</dbReference>
<dbReference type="Gene3D" id="1.10.8.60">
    <property type="match status" value="1"/>
</dbReference>
<feature type="domain" description="AAA+ ATPase" evidence="4">
    <location>
        <begin position="37"/>
        <end position="173"/>
    </location>
</feature>
<dbReference type="FunFam" id="3.40.50.300:FF:000012">
    <property type="entry name" value="Transitional endoplasmic reticulum ATPase"/>
    <property type="match status" value="1"/>
</dbReference>
<dbReference type="AlphaFoldDB" id="X0TAW7"/>
<dbReference type="InterPro" id="IPR027417">
    <property type="entry name" value="P-loop_NTPase"/>
</dbReference>
<evidence type="ECO:0000256" key="2">
    <source>
        <dbReference type="ARBA" id="ARBA00022741"/>
    </source>
</evidence>
<dbReference type="GO" id="GO:0005524">
    <property type="term" value="F:ATP binding"/>
    <property type="evidence" value="ECO:0007669"/>
    <property type="project" value="UniProtKB-KW"/>
</dbReference>
<keyword evidence="3" id="KW-0067">ATP-binding</keyword>
<dbReference type="InterPro" id="IPR050221">
    <property type="entry name" value="26S_Proteasome_ATPase"/>
</dbReference>
<reference evidence="5" key="1">
    <citation type="journal article" date="2014" name="Front. Microbiol.">
        <title>High frequency of phylogenetically diverse reductive dehalogenase-homologous genes in deep subseafloor sedimentary metagenomes.</title>
        <authorList>
            <person name="Kawai M."/>
            <person name="Futagami T."/>
            <person name="Toyoda A."/>
            <person name="Takaki Y."/>
            <person name="Nishi S."/>
            <person name="Hori S."/>
            <person name="Arai W."/>
            <person name="Tsubouchi T."/>
            <person name="Morono Y."/>
            <person name="Uchiyama I."/>
            <person name="Ito T."/>
            <person name="Fujiyama A."/>
            <person name="Inagaki F."/>
            <person name="Takami H."/>
        </authorList>
    </citation>
    <scope>NUCLEOTIDE SEQUENCE</scope>
    <source>
        <strain evidence="5">Expedition CK06-06</strain>
    </source>
</reference>